<dbReference type="KEGG" id="act:ACLA_006430"/>
<dbReference type="PANTHER" id="PTHR37540:SF5">
    <property type="entry name" value="TRANSCRIPTION FACTOR DOMAIN-CONTAINING PROTEIN"/>
    <property type="match status" value="1"/>
</dbReference>
<dbReference type="SUPFAM" id="SSF57701">
    <property type="entry name" value="Zn2/Cys6 DNA-binding domain"/>
    <property type="match status" value="1"/>
</dbReference>
<dbReference type="SMART" id="SM00066">
    <property type="entry name" value="GAL4"/>
    <property type="match status" value="1"/>
</dbReference>
<dbReference type="GO" id="GO:0000981">
    <property type="term" value="F:DNA-binding transcription factor activity, RNA polymerase II-specific"/>
    <property type="evidence" value="ECO:0007669"/>
    <property type="project" value="InterPro"/>
</dbReference>
<evidence type="ECO:0000256" key="1">
    <source>
        <dbReference type="ARBA" id="ARBA00023015"/>
    </source>
</evidence>
<dbReference type="PANTHER" id="PTHR37540">
    <property type="entry name" value="TRANSCRIPTION FACTOR (ACR-2), PUTATIVE-RELATED-RELATED"/>
    <property type="match status" value="1"/>
</dbReference>
<dbReference type="OMA" id="IICIRSE"/>
<dbReference type="Pfam" id="PF11951">
    <property type="entry name" value="Fungal_trans_2"/>
    <property type="match status" value="1"/>
</dbReference>
<reference evidence="6 7" key="1">
    <citation type="journal article" date="2008" name="PLoS Genet.">
        <title>Genomic islands in the pathogenic filamentous fungus Aspergillus fumigatus.</title>
        <authorList>
            <person name="Fedorova N.D."/>
            <person name="Khaldi N."/>
            <person name="Joardar V.S."/>
            <person name="Maiti R."/>
            <person name="Amedeo P."/>
            <person name="Anderson M.J."/>
            <person name="Crabtree J."/>
            <person name="Silva J.C."/>
            <person name="Badger J.H."/>
            <person name="Albarraq A."/>
            <person name="Angiuoli S."/>
            <person name="Bussey H."/>
            <person name="Bowyer P."/>
            <person name="Cotty P.J."/>
            <person name="Dyer P.S."/>
            <person name="Egan A."/>
            <person name="Galens K."/>
            <person name="Fraser-Liggett C.M."/>
            <person name="Haas B.J."/>
            <person name="Inman J.M."/>
            <person name="Kent R."/>
            <person name="Lemieux S."/>
            <person name="Malavazi I."/>
            <person name="Orvis J."/>
            <person name="Roemer T."/>
            <person name="Ronning C.M."/>
            <person name="Sundaram J.P."/>
            <person name="Sutton G."/>
            <person name="Turner G."/>
            <person name="Venter J.C."/>
            <person name="White O.R."/>
            <person name="Whitty B.R."/>
            <person name="Youngman P."/>
            <person name="Wolfe K.H."/>
            <person name="Goldman G.H."/>
            <person name="Wortman J.R."/>
            <person name="Jiang B."/>
            <person name="Denning D.W."/>
            <person name="Nierman W.C."/>
        </authorList>
    </citation>
    <scope>NUCLEOTIDE SEQUENCE [LARGE SCALE GENOMIC DNA]</scope>
    <source>
        <strain evidence="7">ATCC 1007 / CBS 513.65 / DSM 816 / NCTC 3887 / NRRL 1</strain>
    </source>
</reference>
<dbReference type="InterPro" id="IPR021858">
    <property type="entry name" value="Fun_TF"/>
</dbReference>
<evidence type="ECO:0000256" key="3">
    <source>
        <dbReference type="ARBA" id="ARBA00023163"/>
    </source>
</evidence>
<organism evidence="6 7">
    <name type="scientific">Aspergillus clavatus (strain ATCC 1007 / CBS 513.65 / DSM 816 / NCTC 3887 / NRRL 1 / QM 1276 / 107)</name>
    <dbReference type="NCBI Taxonomy" id="344612"/>
    <lineage>
        <taxon>Eukaryota</taxon>
        <taxon>Fungi</taxon>
        <taxon>Dikarya</taxon>
        <taxon>Ascomycota</taxon>
        <taxon>Pezizomycotina</taxon>
        <taxon>Eurotiomycetes</taxon>
        <taxon>Eurotiomycetidae</taxon>
        <taxon>Eurotiales</taxon>
        <taxon>Aspergillaceae</taxon>
        <taxon>Aspergillus</taxon>
        <taxon>Aspergillus subgen. Fumigati</taxon>
    </lineage>
</organism>
<evidence type="ECO:0000313" key="6">
    <source>
        <dbReference type="EMBL" id="EAW11886.1"/>
    </source>
</evidence>
<dbReference type="Pfam" id="PF00172">
    <property type="entry name" value="Zn_clus"/>
    <property type="match status" value="1"/>
</dbReference>
<keyword evidence="7" id="KW-1185">Reference proteome</keyword>
<dbReference type="InterPro" id="IPR001138">
    <property type="entry name" value="Zn2Cys6_DnaBD"/>
</dbReference>
<dbReference type="STRING" id="344612.A1CDF9"/>
<dbReference type="VEuPathDB" id="FungiDB:ACLA_006430"/>
<evidence type="ECO:0000259" key="5">
    <source>
        <dbReference type="PROSITE" id="PS50048"/>
    </source>
</evidence>
<dbReference type="EMBL" id="DS027051">
    <property type="protein sequence ID" value="EAW11886.1"/>
    <property type="molecule type" value="Genomic_DNA"/>
</dbReference>
<evidence type="ECO:0000256" key="2">
    <source>
        <dbReference type="ARBA" id="ARBA00023125"/>
    </source>
</evidence>
<dbReference type="PROSITE" id="PS00463">
    <property type="entry name" value="ZN2_CY6_FUNGAL_1"/>
    <property type="match status" value="1"/>
</dbReference>
<keyword evidence="2" id="KW-0238">DNA-binding</keyword>
<proteinExistence type="predicted"/>
<dbReference type="InterPro" id="IPR036864">
    <property type="entry name" value="Zn2-C6_fun-type_DNA-bd_sf"/>
</dbReference>
<dbReference type="GO" id="GO:0008270">
    <property type="term" value="F:zinc ion binding"/>
    <property type="evidence" value="ECO:0007669"/>
    <property type="project" value="InterPro"/>
</dbReference>
<dbReference type="RefSeq" id="XP_001273312.1">
    <property type="nucleotide sequence ID" value="XM_001273311.1"/>
</dbReference>
<keyword evidence="4" id="KW-0539">Nucleus</keyword>
<dbReference type="Proteomes" id="UP000006701">
    <property type="component" value="Unassembled WGS sequence"/>
</dbReference>
<dbReference type="OrthoDB" id="4159781at2759"/>
<dbReference type="AlphaFoldDB" id="A1CDF9"/>
<dbReference type="Gene3D" id="4.10.240.10">
    <property type="entry name" value="Zn(2)-C6 fungal-type DNA-binding domain"/>
    <property type="match status" value="1"/>
</dbReference>
<evidence type="ECO:0000256" key="4">
    <source>
        <dbReference type="ARBA" id="ARBA00023242"/>
    </source>
</evidence>
<protein>
    <submittedName>
        <fullName evidence="6">C6 zinc finger domain protein</fullName>
    </submittedName>
</protein>
<dbReference type="eggNOG" id="ENOG502RVSW">
    <property type="taxonomic scope" value="Eukaryota"/>
</dbReference>
<name>A1CDF9_ASPCL</name>
<dbReference type="GO" id="GO:0003677">
    <property type="term" value="F:DNA binding"/>
    <property type="evidence" value="ECO:0007669"/>
    <property type="project" value="UniProtKB-KW"/>
</dbReference>
<dbReference type="HOGENOM" id="CLU_591962_0_0_1"/>
<keyword evidence="3" id="KW-0804">Transcription</keyword>
<accession>A1CDF9</accession>
<sequence>MGEAQAQPKWACLVCRAGKRRCDKRVPSCTRCWRLQIRCVYRHKGEGGTAAAAAAPFDETLSLQRVDAKVPFPVRGETQMPMLLHSFIETFGMALLPVDDGSLAFLLRTAWVSRALADPCFFHATLFAASAHLDALRSVPSTSATLYHHTMALRLIHGKLALPEGMVDEGTIACIAPLVFFSSMSSDERSSRIHRRGLMQMIRVKGGLQKMDLGGFFSALIPVCVMTEAIIFDSALDIPGVEIPPTPAKPPTFLVSAVLERATRETGFYTLSDEAIKIFKDIHTASRDFNDFFPSGSLDRPLSELTRIKWLNRVQRRIKRGFSTPDNPQLPTTNAIDECCGAAALVFWYILDDTSPIDPMVLEYLVADLKTALLKTPVDTWIRRSPDAHAWICLVGAAAAARDSNDRAWFSLLLGQSIICIRSEGAGLYLEGWKMYDWLNRRRKRRVRWLQQQLVK</sequence>
<keyword evidence="1" id="KW-0805">Transcription regulation</keyword>
<dbReference type="GeneID" id="4705669"/>
<dbReference type="PROSITE" id="PS50048">
    <property type="entry name" value="ZN2_CY6_FUNGAL_2"/>
    <property type="match status" value="1"/>
</dbReference>
<evidence type="ECO:0000313" key="7">
    <source>
        <dbReference type="Proteomes" id="UP000006701"/>
    </source>
</evidence>
<dbReference type="CDD" id="cd00067">
    <property type="entry name" value="GAL4"/>
    <property type="match status" value="1"/>
</dbReference>
<gene>
    <name evidence="6" type="ORF">ACLA_006430</name>
</gene>
<feature type="domain" description="Zn(2)-C6 fungal-type" evidence="5">
    <location>
        <begin position="11"/>
        <end position="41"/>
    </location>
</feature>